<dbReference type="GO" id="GO:0005524">
    <property type="term" value="F:ATP binding"/>
    <property type="evidence" value="ECO:0007669"/>
    <property type="project" value="UniProtKB-ARBA"/>
</dbReference>
<dbReference type="InterPro" id="IPR036890">
    <property type="entry name" value="HATPase_C_sf"/>
</dbReference>
<dbReference type="FunFam" id="3.30.450.40:FF:000052">
    <property type="entry name" value="Oxygen sensor histidine kinase response regulator DevS/DosS"/>
    <property type="match status" value="1"/>
</dbReference>
<dbReference type="Gene3D" id="1.20.5.1930">
    <property type="match status" value="1"/>
</dbReference>
<evidence type="ECO:0000259" key="12">
    <source>
        <dbReference type="SMART" id="SM00065"/>
    </source>
</evidence>
<gene>
    <name evidence="14" type="ORF">GV789_02100</name>
</gene>
<keyword evidence="8" id="KW-0460">Magnesium</keyword>
<dbReference type="GO" id="GO:0070483">
    <property type="term" value="P:detection of hypoxia"/>
    <property type="evidence" value="ECO:0007669"/>
    <property type="project" value="UniProtKB-ARBA"/>
</dbReference>
<dbReference type="Pfam" id="PF13185">
    <property type="entry name" value="GAF_2"/>
    <property type="match status" value="1"/>
</dbReference>
<comment type="caution">
    <text evidence="14">The sequence shown here is derived from an EMBL/GenBank/DDBJ whole genome shotgun (WGS) entry which is preliminary data.</text>
</comment>
<dbReference type="GO" id="GO:0046983">
    <property type="term" value="F:protein dimerization activity"/>
    <property type="evidence" value="ECO:0007669"/>
    <property type="project" value="InterPro"/>
</dbReference>
<organism evidence="14 15">
    <name type="scientific">Nocardia cyriacigeorgica</name>
    <dbReference type="NCBI Taxonomy" id="135487"/>
    <lineage>
        <taxon>Bacteria</taxon>
        <taxon>Bacillati</taxon>
        <taxon>Actinomycetota</taxon>
        <taxon>Actinomycetes</taxon>
        <taxon>Mycobacteriales</taxon>
        <taxon>Nocardiaceae</taxon>
        <taxon>Nocardia</taxon>
    </lineage>
</organism>
<dbReference type="InterPro" id="IPR003018">
    <property type="entry name" value="GAF"/>
</dbReference>
<dbReference type="GO" id="GO:0020037">
    <property type="term" value="F:heme binding"/>
    <property type="evidence" value="ECO:0007669"/>
    <property type="project" value="UniProtKB-ARBA"/>
</dbReference>
<keyword evidence="4" id="KW-0597">Phosphoprotein</keyword>
<dbReference type="GO" id="GO:0070025">
    <property type="term" value="F:carbon monoxide binding"/>
    <property type="evidence" value="ECO:0007669"/>
    <property type="project" value="UniProtKB-ARBA"/>
</dbReference>
<proteinExistence type="predicted"/>
<dbReference type="SUPFAM" id="SSF55781">
    <property type="entry name" value="GAF domain-like"/>
    <property type="match status" value="2"/>
</dbReference>
<dbReference type="Gene3D" id="3.30.450.40">
    <property type="match status" value="2"/>
</dbReference>
<dbReference type="Proteomes" id="UP000468928">
    <property type="component" value="Unassembled WGS sequence"/>
</dbReference>
<evidence type="ECO:0000256" key="9">
    <source>
        <dbReference type="ARBA" id="ARBA00023004"/>
    </source>
</evidence>
<dbReference type="GO" id="GO:0019825">
    <property type="term" value="F:oxygen binding"/>
    <property type="evidence" value="ECO:0007669"/>
    <property type="project" value="UniProtKB-ARBA"/>
</dbReference>
<evidence type="ECO:0000256" key="4">
    <source>
        <dbReference type="ARBA" id="ARBA00022553"/>
    </source>
</evidence>
<comment type="cofactor">
    <cofactor evidence="1">
        <name>Mg(2+)</name>
        <dbReference type="ChEBI" id="CHEBI:18420"/>
    </cofactor>
</comment>
<dbReference type="PANTHER" id="PTHR24421:SF56">
    <property type="entry name" value="OXYGEN SENSOR HISTIDINE KINASE RESPONSE REGULATOR DOST"/>
    <property type="match status" value="1"/>
</dbReference>
<dbReference type="SMART" id="SM00065">
    <property type="entry name" value="GAF"/>
    <property type="match status" value="1"/>
</dbReference>
<sequence>MHDPPSVSGPNGRPPVIETLAQTRLRELLTEVQDRISEIIGVRDQMDRLIEAMLVINAGLDLDNTLRSIVHTAIELVDARYGALGVREADKSSKKLSEFVYEGIDDRTRVLIGDLPQGHGVLGLLFEQPTPIRLTDLSQHPSSVGFPPHHPPMHTFLGVPVRVRDEIFGNLYLTEKAGGQEFTADDEVVVQALAAAAGSAIANARLYEESQVRQQWLETTQEVATAALAGSAPPDLLQLITERALTLTQSASAYLAMPEDPDAPSEEVTELVITAAAGAGAQPRIGRRVPVSWSPATLSFERTTDDASADDLQPGSNGDDASVETSQLRAGQSVIGVLATVRANGMAALDSTGQKMMTAFADQAALALQLADTQRRIRDLDVVSERDRIARDLHDHVIQRLFAVGLSLQGTVQRARAPEVKTRLADTINDIQSIVQDIRHSIFDLHASSTAETPALRKRLHALVGEMTSESDLRTSIRLSGPVSVLSPTMFDHVEAVLREALSNVVRHARASAVAVKLTIGDDVVIEVIDDGIGLPDIIERHSGLANMAARTQEAGGTFGVEPNPSGGTILRWSVPMPEVPPRP</sequence>
<dbReference type="Gene3D" id="3.30.565.10">
    <property type="entry name" value="Histidine kinase-like ATPase, C-terminal domain"/>
    <property type="match status" value="1"/>
</dbReference>
<dbReference type="GO" id="GO:0000155">
    <property type="term" value="F:phosphorelay sensor kinase activity"/>
    <property type="evidence" value="ECO:0007669"/>
    <property type="project" value="InterPro"/>
</dbReference>
<dbReference type="InterPro" id="IPR011712">
    <property type="entry name" value="Sig_transdc_His_kin_sub3_dim/P"/>
</dbReference>
<evidence type="ECO:0000256" key="11">
    <source>
        <dbReference type="SAM" id="MobiDB-lite"/>
    </source>
</evidence>
<name>A0A6P1CZ14_9NOCA</name>
<dbReference type="GO" id="GO:0000287">
    <property type="term" value="F:magnesium ion binding"/>
    <property type="evidence" value="ECO:0007669"/>
    <property type="project" value="UniProtKB-ARBA"/>
</dbReference>
<feature type="domain" description="Histidine kinase/HSP90-like ATPase" evidence="13">
    <location>
        <begin position="489"/>
        <end position="579"/>
    </location>
</feature>
<accession>A0A6P1CZ14</accession>
<dbReference type="Pfam" id="PF07730">
    <property type="entry name" value="HisKA_3"/>
    <property type="match status" value="1"/>
</dbReference>
<evidence type="ECO:0000313" key="14">
    <source>
        <dbReference type="EMBL" id="NEW43257.1"/>
    </source>
</evidence>
<evidence type="ECO:0000256" key="6">
    <source>
        <dbReference type="ARBA" id="ARBA00022723"/>
    </source>
</evidence>
<feature type="domain" description="GAF" evidence="12">
    <location>
        <begin position="61"/>
        <end position="211"/>
    </location>
</feature>
<evidence type="ECO:0000256" key="5">
    <source>
        <dbReference type="ARBA" id="ARBA00022679"/>
    </source>
</evidence>
<keyword evidence="3" id="KW-0963">Cytoplasm</keyword>
<feature type="region of interest" description="Disordered" evidence="11">
    <location>
        <begin position="302"/>
        <end position="325"/>
    </location>
</feature>
<dbReference type="PANTHER" id="PTHR24421">
    <property type="entry name" value="NITRATE/NITRITE SENSOR PROTEIN NARX-RELATED"/>
    <property type="match status" value="1"/>
</dbReference>
<dbReference type="EMBL" id="JAAGUZ010000004">
    <property type="protein sequence ID" value="NEW43257.1"/>
    <property type="molecule type" value="Genomic_DNA"/>
</dbReference>
<evidence type="ECO:0000313" key="15">
    <source>
        <dbReference type="Proteomes" id="UP000468928"/>
    </source>
</evidence>
<protein>
    <submittedName>
        <fullName evidence="14">GAF domain-containing sensor histidine kinase</fullName>
    </submittedName>
</protein>
<evidence type="ECO:0000259" key="13">
    <source>
        <dbReference type="SMART" id="SM00387"/>
    </source>
</evidence>
<dbReference type="RefSeq" id="WP_163828277.1">
    <property type="nucleotide sequence ID" value="NZ_JAAGUZ010000004.1"/>
</dbReference>
<keyword evidence="9" id="KW-0408">Iron</keyword>
<reference evidence="14 15" key="1">
    <citation type="submission" date="2020-01" db="EMBL/GenBank/DDBJ databases">
        <title>Genetics and antimicrobial susceptibilities of Nocardia species isolated from the soil; a comparison with species isolated from humans.</title>
        <authorList>
            <person name="Carrasco G."/>
            <person name="Monzon S."/>
            <person name="Sansegundo M."/>
            <person name="Garcia E."/>
            <person name="Garrido N."/>
            <person name="Medina M.J."/>
            <person name="Villalon P."/>
            <person name="Ramirez-Arocha A.C."/>
            <person name="Jimenez P."/>
            <person name="Cuesta I."/>
            <person name="Valdezate S."/>
        </authorList>
    </citation>
    <scope>NUCLEOTIDE SEQUENCE [LARGE SCALE GENOMIC DNA]</scope>
    <source>
        <strain evidence="14 15">CNM20110639</strain>
    </source>
</reference>
<dbReference type="Pfam" id="PF02518">
    <property type="entry name" value="HATPase_c"/>
    <property type="match status" value="1"/>
</dbReference>
<evidence type="ECO:0000256" key="7">
    <source>
        <dbReference type="ARBA" id="ARBA00022777"/>
    </source>
</evidence>
<dbReference type="SMART" id="SM00387">
    <property type="entry name" value="HATPase_c"/>
    <property type="match status" value="1"/>
</dbReference>
<dbReference type="GO" id="GO:0070026">
    <property type="term" value="F:nitric oxide binding"/>
    <property type="evidence" value="ECO:0007669"/>
    <property type="project" value="UniProtKB-ARBA"/>
</dbReference>
<evidence type="ECO:0000256" key="1">
    <source>
        <dbReference type="ARBA" id="ARBA00001946"/>
    </source>
</evidence>
<evidence type="ECO:0000256" key="3">
    <source>
        <dbReference type="ARBA" id="ARBA00022490"/>
    </source>
</evidence>
<comment type="cofactor">
    <cofactor evidence="2">
        <name>heme</name>
        <dbReference type="ChEBI" id="CHEBI:30413"/>
    </cofactor>
</comment>
<evidence type="ECO:0000256" key="2">
    <source>
        <dbReference type="ARBA" id="ARBA00001971"/>
    </source>
</evidence>
<dbReference type="InterPro" id="IPR050482">
    <property type="entry name" value="Sensor_HK_TwoCompSys"/>
</dbReference>
<dbReference type="AlphaFoldDB" id="A0A6P1CZ14"/>
<dbReference type="SUPFAM" id="SSF55874">
    <property type="entry name" value="ATPase domain of HSP90 chaperone/DNA topoisomerase II/histidine kinase"/>
    <property type="match status" value="1"/>
</dbReference>
<keyword evidence="5" id="KW-0808">Transferase</keyword>
<evidence type="ECO:0000256" key="8">
    <source>
        <dbReference type="ARBA" id="ARBA00022842"/>
    </source>
</evidence>
<dbReference type="InterPro" id="IPR003594">
    <property type="entry name" value="HATPase_dom"/>
</dbReference>
<dbReference type="GO" id="GO:0016020">
    <property type="term" value="C:membrane"/>
    <property type="evidence" value="ECO:0007669"/>
    <property type="project" value="InterPro"/>
</dbReference>
<keyword evidence="6" id="KW-0479">Metal-binding</keyword>
<dbReference type="GO" id="GO:0019826">
    <property type="term" value="F:oxygen sensor activity"/>
    <property type="evidence" value="ECO:0007669"/>
    <property type="project" value="UniProtKB-ARBA"/>
</dbReference>
<keyword evidence="7 14" id="KW-0418">Kinase</keyword>
<keyword evidence="10" id="KW-0902">Two-component regulatory system</keyword>
<evidence type="ECO:0000256" key="10">
    <source>
        <dbReference type="ARBA" id="ARBA00023012"/>
    </source>
</evidence>
<dbReference type="CDD" id="cd16917">
    <property type="entry name" value="HATPase_UhpB-NarQ-NarX-like"/>
    <property type="match status" value="1"/>
</dbReference>
<dbReference type="InterPro" id="IPR029016">
    <property type="entry name" value="GAF-like_dom_sf"/>
</dbReference>